<proteinExistence type="predicted"/>
<name>A0A0B7BT96_9EUPU</name>
<accession>A0A0B7BT96</accession>
<protein>
    <submittedName>
        <fullName evidence="2">Uncharacterized protein</fullName>
    </submittedName>
</protein>
<feature type="compositionally biased region" description="Polar residues" evidence="1">
    <location>
        <begin position="1"/>
        <end position="10"/>
    </location>
</feature>
<feature type="compositionally biased region" description="Polar residues" evidence="1">
    <location>
        <begin position="34"/>
        <end position="63"/>
    </location>
</feature>
<dbReference type="EMBL" id="HACG01049348">
    <property type="protein sequence ID" value="CEK96213.1"/>
    <property type="molecule type" value="Transcribed_RNA"/>
</dbReference>
<feature type="region of interest" description="Disordered" evidence="1">
    <location>
        <begin position="1"/>
        <end position="138"/>
    </location>
</feature>
<evidence type="ECO:0000256" key="1">
    <source>
        <dbReference type="SAM" id="MobiDB-lite"/>
    </source>
</evidence>
<dbReference type="AlphaFoldDB" id="A0A0B7BT96"/>
<feature type="non-terminal residue" evidence="2">
    <location>
        <position position="1"/>
    </location>
</feature>
<reference evidence="2" key="1">
    <citation type="submission" date="2014-12" db="EMBL/GenBank/DDBJ databases">
        <title>Insight into the proteome of Arion vulgaris.</title>
        <authorList>
            <person name="Aradska J."/>
            <person name="Bulat T."/>
            <person name="Smidak R."/>
            <person name="Sarate P."/>
            <person name="Gangsoo J."/>
            <person name="Sialana F."/>
            <person name="Bilban M."/>
            <person name="Lubec G."/>
        </authorList>
    </citation>
    <scope>NUCLEOTIDE SEQUENCE</scope>
    <source>
        <tissue evidence="2">Skin</tissue>
    </source>
</reference>
<feature type="compositionally biased region" description="Polar residues" evidence="1">
    <location>
        <begin position="90"/>
        <end position="102"/>
    </location>
</feature>
<evidence type="ECO:0000313" key="2">
    <source>
        <dbReference type="EMBL" id="CEK96213.1"/>
    </source>
</evidence>
<sequence length="138" mass="14472">PSNSNSTGPNSHRPFRPPRPENFHHHHDHHEGPGNSSGPPFNSNTTGSPAVNSTGSSDNSTSEPPVAVAGRQLRSRTTRRVSPTPDRQTPVRNNSASGPANQPTRGGPGSRTSGTPPPPRPVGTGRPFTPEFLSIPGK</sequence>
<gene>
    <name evidence="2" type="primary">ORF211029</name>
</gene>
<organism evidence="2">
    <name type="scientific">Arion vulgaris</name>
    <dbReference type="NCBI Taxonomy" id="1028688"/>
    <lineage>
        <taxon>Eukaryota</taxon>
        <taxon>Metazoa</taxon>
        <taxon>Spiralia</taxon>
        <taxon>Lophotrochozoa</taxon>
        <taxon>Mollusca</taxon>
        <taxon>Gastropoda</taxon>
        <taxon>Heterobranchia</taxon>
        <taxon>Euthyneura</taxon>
        <taxon>Panpulmonata</taxon>
        <taxon>Eupulmonata</taxon>
        <taxon>Stylommatophora</taxon>
        <taxon>Helicina</taxon>
        <taxon>Arionoidea</taxon>
        <taxon>Arionidae</taxon>
        <taxon>Arion</taxon>
    </lineage>
</organism>